<evidence type="ECO:0000313" key="4">
    <source>
        <dbReference type="Proteomes" id="UP001597085"/>
    </source>
</evidence>
<dbReference type="AlphaFoldDB" id="A0ABD6CPQ5"/>
<dbReference type="InterPro" id="IPR039424">
    <property type="entry name" value="SBP_5"/>
</dbReference>
<evidence type="ECO:0000259" key="2">
    <source>
        <dbReference type="Pfam" id="PF00496"/>
    </source>
</evidence>
<proteinExistence type="predicted"/>
<dbReference type="InterPro" id="IPR000914">
    <property type="entry name" value="SBP_5_dom"/>
</dbReference>
<dbReference type="Proteomes" id="UP001597085">
    <property type="component" value="Unassembled WGS sequence"/>
</dbReference>
<name>A0ABD6CPQ5_9EURY</name>
<dbReference type="SUPFAM" id="SSF53850">
    <property type="entry name" value="Periplasmic binding protein-like II"/>
    <property type="match status" value="2"/>
</dbReference>
<reference evidence="3 4" key="1">
    <citation type="journal article" date="2019" name="Int. J. Syst. Evol. Microbiol.">
        <title>The Global Catalogue of Microorganisms (GCM) 10K type strain sequencing project: providing services to taxonomists for standard genome sequencing and annotation.</title>
        <authorList>
            <consortium name="The Broad Institute Genomics Platform"/>
            <consortium name="The Broad Institute Genome Sequencing Center for Infectious Disease"/>
            <person name="Wu L."/>
            <person name="Ma J."/>
        </authorList>
    </citation>
    <scope>NUCLEOTIDE SEQUENCE [LARGE SCALE GENOMIC DNA]</scope>
    <source>
        <strain evidence="3 4">CGMCC 1.12121</strain>
    </source>
</reference>
<protein>
    <submittedName>
        <fullName evidence="3">ABC transporter substrate-binding protein</fullName>
    </submittedName>
</protein>
<dbReference type="InterPro" id="IPR006311">
    <property type="entry name" value="TAT_signal"/>
</dbReference>
<feature type="domain" description="Solute-binding protein family 5" evidence="2">
    <location>
        <begin position="272"/>
        <end position="608"/>
    </location>
</feature>
<sequence length="613" mass="67017">MSQSANGKSIRRRAVLGALGAGASASLGGCLRRARSVAGWDSMDPVSLRIKTLPADSDPYALHAARTITSWYRAAGIDAQVVPVSEEELLRQVLLGTDFDAFLVRTASLQRDPDLFYGLLHSQFADARGWQNPFGYTNLDVDEWLETQRRATGDRRREVVAELQWSIARSQPFTVVGFPDEIRAARRENYTNWRSANLRSPQGYLALRRVAGGTTERTSDDDSDEESVLRVVGTDRRATENLNPLSVEYRRSGVLTGLLYDAIGHVTSEGMAPWLAESWAFADSDGNPRATVRLRSGQTWHDGEPVTAGDVAFTYALLADTSLGSSEGQDGETAAETRVPAPRFQGRSGLVDDVRVLDDDVVVFRFGDCSPRVATRAFTVPILPKHVWQERTDPASISGIEVGSATEALVTNNIPPVGSGPLRFVQNTPRESLRLEADESHFLFDGESVGVRQGIGPPEFDRLELQVVGSDDAAVGVVAESGADVTWTPAGADTVPRIGRTAGLGLLVHRSTSPYLVGYNTQTPPLTNPRFRHTLARLVDRSYLSTEVFDGYARPAVSLLEGTEWVPEELRWGGTDPVTPFLGTEGELDVERAREEFRNAGFQYDDGRLVRGT</sequence>
<evidence type="ECO:0000256" key="1">
    <source>
        <dbReference type="ARBA" id="ARBA00022729"/>
    </source>
</evidence>
<dbReference type="PANTHER" id="PTHR30290">
    <property type="entry name" value="PERIPLASMIC BINDING COMPONENT OF ABC TRANSPORTER"/>
    <property type="match status" value="1"/>
</dbReference>
<dbReference type="Gene3D" id="3.10.105.10">
    <property type="entry name" value="Dipeptide-binding Protein, Domain 3"/>
    <property type="match status" value="2"/>
</dbReference>
<dbReference type="PANTHER" id="PTHR30290:SF64">
    <property type="entry name" value="ABC TRANSPORTER PERIPLASMIC BINDING PROTEIN"/>
    <property type="match status" value="1"/>
</dbReference>
<dbReference type="PROSITE" id="PS51318">
    <property type="entry name" value="TAT"/>
    <property type="match status" value="1"/>
</dbReference>
<gene>
    <name evidence="3" type="ORF">ACFSBX_09115</name>
</gene>
<keyword evidence="1" id="KW-0732">Signal</keyword>
<dbReference type="Gene3D" id="3.40.190.10">
    <property type="entry name" value="Periplasmic binding protein-like II"/>
    <property type="match status" value="1"/>
</dbReference>
<accession>A0ABD6CPQ5</accession>
<evidence type="ECO:0000313" key="3">
    <source>
        <dbReference type="EMBL" id="MFD1599115.1"/>
    </source>
</evidence>
<organism evidence="3 4">
    <name type="scientific">Halobellus rarus</name>
    <dbReference type="NCBI Taxonomy" id="1126237"/>
    <lineage>
        <taxon>Archaea</taxon>
        <taxon>Methanobacteriati</taxon>
        <taxon>Methanobacteriota</taxon>
        <taxon>Stenosarchaea group</taxon>
        <taxon>Halobacteria</taxon>
        <taxon>Halobacteriales</taxon>
        <taxon>Haloferacaceae</taxon>
        <taxon>Halobellus</taxon>
    </lineage>
</organism>
<dbReference type="EMBL" id="JBHUDK010000007">
    <property type="protein sequence ID" value="MFD1599115.1"/>
    <property type="molecule type" value="Genomic_DNA"/>
</dbReference>
<comment type="caution">
    <text evidence="3">The sequence shown here is derived from an EMBL/GenBank/DDBJ whole genome shotgun (WGS) entry which is preliminary data.</text>
</comment>
<dbReference type="Pfam" id="PF00496">
    <property type="entry name" value="SBP_bac_5"/>
    <property type="match status" value="1"/>
</dbReference>
<dbReference type="RefSeq" id="WP_256422026.1">
    <property type="nucleotide sequence ID" value="NZ_JANHDI010000010.1"/>
</dbReference>
<keyword evidence="4" id="KW-1185">Reference proteome</keyword>